<dbReference type="STRING" id="156978.CIMIT_03280"/>
<name>A0A076NLJ5_9CORY</name>
<dbReference type="HOGENOM" id="CLU_064284_0_0_11"/>
<dbReference type="RefSeq" id="WP_038589058.1">
    <property type="nucleotide sequence ID" value="NZ_CP009211.1"/>
</dbReference>
<dbReference type="Proteomes" id="UP000215374">
    <property type="component" value="Chromosome 1"/>
</dbReference>
<dbReference type="EMBL" id="CP009211">
    <property type="protein sequence ID" value="AIJ33056.1"/>
    <property type="molecule type" value="Genomic_DNA"/>
</dbReference>
<dbReference type="Proteomes" id="UP000028780">
    <property type="component" value="Chromosome"/>
</dbReference>
<protein>
    <submittedName>
        <fullName evidence="1">Uncharacterized protein</fullName>
    </submittedName>
</protein>
<dbReference type="KEGG" id="cii:CIMIT_03280"/>
<gene>
    <name evidence="1" type="ORF">CIMIT_03280</name>
    <name evidence="2" type="ORF">SAMEA4535761_00723</name>
</gene>
<proteinExistence type="predicted"/>
<dbReference type="EMBL" id="LT906467">
    <property type="protein sequence ID" value="SNV61956.1"/>
    <property type="molecule type" value="Genomic_DNA"/>
</dbReference>
<evidence type="ECO:0000313" key="4">
    <source>
        <dbReference type="Proteomes" id="UP000215374"/>
    </source>
</evidence>
<dbReference type="OrthoDB" id="4401126at2"/>
<reference evidence="2 4" key="2">
    <citation type="submission" date="2017-06" db="EMBL/GenBank/DDBJ databases">
        <authorList>
            <consortium name="Pathogen Informatics"/>
        </authorList>
    </citation>
    <scope>NUCLEOTIDE SEQUENCE [LARGE SCALE GENOMIC DNA]</scope>
    <source>
        <strain evidence="2 4">NCTC13015</strain>
    </source>
</reference>
<organism evidence="1 3">
    <name type="scientific">Corynebacterium imitans</name>
    <dbReference type="NCBI Taxonomy" id="156978"/>
    <lineage>
        <taxon>Bacteria</taxon>
        <taxon>Bacillati</taxon>
        <taxon>Actinomycetota</taxon>
        <taxon>Actinomycetes</taxon>
        <taxon>Mycobacteriales</taxon>
        <taxon>Corynebacteriaceae</taxon>
        <taxon>Corynebacterium</taxon>
    </lineage>
</organism>
<evidence type="ECO:0000313" key="3">
    <source>
        <dbReference type="Proteomes" id="UP000028780"/>
    </source>
</evidence>
<accession>A0A076NLJ5</accession>
<reference evidence="1 3" key="1">
    <citation type="submission" date="2014-08" db="EMBL/GenBank/DDBJ databases">
        <title>Complete genome sequence of Corynebacterium imitans DSM 44264, isolated from a five-month-old boy with suspected pharyngeal diphtheria.</title>
        <authorList>
            <person name="Mollmann S."/>
            <person name="Albersmeier A."/>
            <person name="Ruckert C."/>
            <person name="Tauch A."/>
        </authorList>
    </citation>
    <scope>NUCLEOTIDE SEQUENCE [LARGE SCALE GENOMIC DNA]</scope>
    <source>
        <strain evidence="1 3">DSM 44264</strain>
    </source>
</reference>
<dbReference type="AlphaFoldDB" id="A0A076NLJ5"/>
<evidence type="ECO:0000313" key="1">
    <source>
        <dbReference type="EMBL" id="AIJ33056.1"/>
    </source>
</evidence>
<sequence length="228" mass="24892">MHAFSFVVEEGRVIDAERYATAARELGVSSAELNRLRVRLSMVAGTRRAVMEIHGGTASLELRPLPPAPTEITVAARPVRDERTCPAYSGPDLGWQRFALAQTPAHEGLLVDATGRVVSAIMAPLVMLQHGRAYISSHERASASIALDGVLEILAGQGVEIANLPGGFIRSDLLASEVWVIDPVYGARLVTTWLEYGTSRPARQWVERGRLPTHREVNELREQRAVAV</sequence>
<dbReference type="eggNOG" id="COG0115">
    <property type="taxonomic scope" value="Bacteria"/>
</dbReference>
<keyword evidence="3" id="KW-1185">Reference proteome</keyword>
<evidence type="ECO:0000313" key="2">
    <source>
        <dbReference type="EMBL" id="SNV61956.1"/>
    </source>
</evidence>